<sequence>MRPLRALKEHRRAIIAGFGLVLLVSLLQFYVSRFPTTPVALQFNRIDGFIYDLRLKSTLDNRTSGFADIVIVDLDGETMEAIGWPWPRAKLAELVYNLADLGAVVVVFDVLFADRERNPASEVSQALAAQNLDNQNVTSLVDVMDGDKAFMASFDATDVMFSYLLNQTDLRRGVLPVHDISTNQAIDSRLSIINYSGFESSIPEFHDASVGEGFMNSSPDSDGFIRRSPLVLRYGDRLLPSISLEAARLYALADTIEVETQTAGELVSVEGIRIGNQLIPTDAEGRVLIPYRGPQKSFPYVSAIDVLNNDIEKPELFDSAIVFIGTSAVGLADLRSTPVGVQFPGVEVHANVLEGLLDPTILKYRPDWWEAAVLLYILIIGLSLAIIMPLLGPGWMAITGIAAMSGTIYGNVWMWNEANIALPMAASILLLLLLMMYNIGTGFFEENKRRQQIKGIFDQYVPPAHIDKMLDEPESVSMEGERKELSVLFSDIRSFTTISEKLSANELKMLLNRYFDPITETIFYHQGTIDKYVGDMVMAFWGAPLDDEKHAQNAVETAFEMLRITERLREEFKADGLPEVKVGIGINTGDMNVGDMGSTFRKAYTVLGDAVNLGSRLEGLTKFYGVELLVSEATIKQCEGIVFRRIDRVKVKGKNEAVAIVEPIAPERASESFLQEMQRYHQAYDDYLAQCWDKASTQFKTLAEMNPQDILYTLYIERIETLRDQSLPDDWDGSYTHTSK</sequence>
<dbReference type="KEGG" id="pmaw:MACH26_30920"/>
<dbReference type="AlphaFoldDB" id="A0AA48HML3"/>
<feature type="domain" description="Guanylate cyclase" evidence="2">
    <location>
        <begin position="486"/>
        <end position="618"/>
    </location>
</feature>
<feature type="transmembrane region" description="Helical" evidence="1">
    <location>
        <begin position="94"/>
        <end position="112"/>
    </location>
</feature>
<reference evidence="3" key="1">
    <citation type="submission" date="2023-01" db="EMBL/GenBank/DDBJ databases">
        <title>Complete genome sequence of Planctobacterium marinum strain Dej080120_11.</title>
        <authorList>
            <person name="Ueki S."/>
            <person name="Maruyama F."/>
        </authorList>
    </citation>
    <scope>NUCLEOTIDE SEQUENCE</scope>
    <source>
        <strain evidence="3">Dej080120_11</strain>
    </source>
</reference>
<dbReference type="PROSITE" id="PS50125">
    <property type="entry name" value="GUANYLATE_CYCLASE_2"/>
    <property type="match status" value="1"/>
</dbReference>
<feature type="transmembrane region" description="Helical" evidence="1">
    <location>
        <begin position="373"/>
        <end position="398"/>
    </location>
</feature>
<dbReference type="GO" id="GO:0006171">
    <property type="term" value="P:cAMP biosynthetic process"/>
    <property type="evidence" value="ECO:0007669"/>
    <property type="project" value="TreeGrafter"/>
</dbReference>
<evidence type="ECO:0000259" key="2">
    <source>
        <dbReference type="PROSITE" id="PS50125"/>
    </source>
</evidence>
<dbReference type="RefSeq" id="WP_338293609.1">
    <property type="nucleotide sequence ID" value="NZ_AP027272.1"/>
</dbReference>
<keyword evidence="1" id="KW-0472">Membrane</keyword>
<dbReference type="Pfam" id="PF00211">
    <property type="entry name" value="Guanylate_cyc"/>
    <property type="match status" value="1"/>
</dbReference>
<keyword evidence="1" id="KW-0812">Transmembrane</keyword>
<dbReference type="InterPro" id="IPR007890">
    <property type="entry name" value="CHASE2"/>
</dbReference>
<evidence type="ECO:0000313" key="3">
    <source>
        <dbReference type="EMBL" id="BDX07571.1"/>
    </source>
</evidence>
<dbReference type="InterPro" id="IPR029787">
    <property type="entry name" value="Nucleotide_cyclase"/>
</dbReference>
<evidence type="ECO:0000256" key="1">
    <source>
        <dbReference type="SAM" id="Phobius"/>
    </source>
</evidence>
<keyword evidence="1" id="KW-1133">Transmembrane helix</keyword>
<organism evidence="3 4">
    <name type="scientific">Planctobacterium marinum</name>
    <dbReference type="NCBI Taxonomy" id="1631968"/>
    <lineage>
        <taxon>Bacteria</taxon>
        <taxon>Pseudomonadati</taxon>
        <taxon>Pseudomonadota</taxon>
        <taxon>Gammaproteobacteria</taxon>
        <taxon>Alteromonadales</taxon>
        <taxon>Alteromonadaceae</taxon>
        <taxon>Planctobacterium</taxon>
    </lineage>
</organism>
<dbReference type="SMART" id="SM01080">
    <property type="entry name" value="CHASE2"/>
    <property type="match status" value="1"/>
</dbReference>
<gene>
    <name evidence="3" type="primary">gidA</name>
    <name evidence="3" type="ORF">MACH26_30920</name>
</gene>
<dbReference type="GO" id="GO:0035556">
    <property type="term" value="P:intracellular signal transduction"/>
    <property type="evidence" value="ECO:0007669"/>
    <property type="project" value="InterPro"/>
</dbReference>
<dbReference type="InterPro" id="IPR001054">
    <property type="entry name" value="A/G_cyclase"/>
</dbReference>
<dbReference type="PANTHER" id="PTHR43081:SF1">
    <property type="entry name" value="ADENYLATE CYCLASE, TERMINAL-DIFFERENTIATION SPECIFIC"/>
    <property type="match status" value="1"/>
</dbReference>
<dbReference type="CDD" id="cd07302">
    <property type="entry name" value="CHD"/>
    <property type="match status" value="1"/>
</dbReference>
<name>A0AA48HML3_9ALTE</name>
<dbReference type="InterPro" id="IPR050697">
    <property type="entry name" value="Adenylyl/Guanylyl_Cyclase_3/4"/>
</dbReference>
<dbReference type="EMBL" id="AP027272">
    <property type="protein sequence ID" value="BDX07571.1"/>
    <property type="molecule type" value="Genomic_DNA"/>
</dbReference>
<keyword evidence="4" id="KW-1185">Reference proteome</keyword>
<evidence type="ECO:0000313" key="4">
    <source>
        <dbReference type="Proteomes" id="UP001333710"/>
    </source>
</evidence>
<protein>
    <submittedName>
        <fullName evidence="3">Adenylate/guanylate cyclase domain-containing protein</fullName>
    </submittedName>
</protein>
<dbReference type="GO" id="GO:0004016">
    <property type="term" value="F:adenylate cyclase activity"/>
    <property type="evidence" value="ECO:0007669"/>
    <property type="project" value="UniProtKB-ARBA"/>
</dbReference>
<dbReference type="Gene3D" id="3.30.70.1230">
    <property type="entry name" value="Nucleotide cyclase"/>
    <property type="match status" value="1"/>
</dbReference>
<dbReference type="PANTHER" id="PTHR43081">
    <property type="entry name" value="ADENYLATE CYCLASE, TERMINAL-DIFFERENTIATION SPECIFIC-RELATED"/>
    <property type="match status" value="1"/>
</dbReference>
<feature type="transmembrane region" description="Helical" evidence="1">
    <location>
        <begin position="12"/>
        <end position="31"/>
    </location>
</feature>
<feature type="transmembrane region" description="Helical" evidence="1">
    <location>
        <begin position="418"/>
        <end position="440"/>
    </location>
</feature>
<dbReference type="SMART" id="SM00044">
    <property type="entry name" value="CYCc"/>
    <property type="match status" value="1"/>
</dbReference>
<accession>A0AA48HML3</accession>
<dbReference type="Proteomes" id="UP001333710">
    <property type="component" value="Chromosome"/>
</dbReference>
<dbReference type="Pfam" id="PF05226">
    <property type="entry name" value="CHASE2"/>
    <property type="match status" value="1"/>
</dbReference>
<proteinExistence type="predicted"/>
<dbReference type="SUPFAM" id="SSF55073">
    <property type="entry name" value="Nucleotide cyclase"/>
    <property type="match status" value="1"/>
</dbReference>